<reference evidence="2 3" key="1">
    <citation type="journal article" date="2014" name="BMC Genomics">
        <title>Comparative genome sequencing reveals chemotype-specific gene clusters in the toxigenic black mold Stachybotrys.</title>
        <authorList>
            <person name="Semeiks J."/>
            <person name="Borek D."/>
            <person name="Otwinowski Z."/>
            <person name="Grishin N.V."/>
        </authorList>
    </citation>
    <scope>NUCLEOTIDE SEQUENCE [LARGE SCALE GENOMIC DNA]</scope>
    <source>
        <strain evidence="2 3">IBT 40285</strain>
    </source>
</reference>
<feature type="domain" description="2EXR" evidence="1">
    <location>
        <begin position="40"/>
        <end position="141"/>
    </location>
</feature>
<dbReference type="HOGENOM" id="CLU_039319_0_0_1"/>
<protein>
    <recommendedName>
        <fullName evidence="1">2EXR domain-containing protein</fullName>
    </recommendedName>
</protein>
<accession>A0A084QB19</accession>
<name>A0A084QB19_STAC4</name>
<dbReference type="OMA" id="CCLQRDE"/>
<sequence length="273" mass="31443">MSDSDGEQSSNPKFWLEFRTFHDGLSSCNGAPPTLPSATFPHFAFLPPELRLKIWSCLVQPRIVVACCMQRDDRLQQRRRELGQRTHAAGPPVLLHINRESRDVALSHYELAFSWKISKLLSDTPVSRPARVWFNFALDALYLTGELEAYDSYGFNSPMVYFMRREDTRRVRHIACAFSELGYPEQESDQIFGCLWHVVDRFQGVERLLLTVSEDDEAQMKGCLLRSTDNVMQKIWNGWMCGTTVTNTKMANKQMMLVKETDLAEFIASHQPR</sequence>
<dbReference type="PANTHER" id="PTHR35910">
    <property type="entry name" value="2EXR DOMAIN-CONTAINING PROTEIN"/>
    <property type="match status" value="1"/>
</dbReference>
<organism evidence="2 3">
    <name type="scientific">Stachybotrys chlorohalonatus (strain IBT 40285)</name>
    <dbReference type="NCBI Taxonomy" id="1283841"/>
    <lineage>
        <taxon>Eukaryota</taxon>
        <taxon>Fungi</taxon>
        <taxon>Dikarya</taxon>
        <taxon>Ascomycota</taxon>
        <taxon>Pezizomycotina</taxon>
        <taxon>Sordariomycetes</taxon>
        <taxon>Hypocreomycetidae</taxon>
        <taxon>Hypocreales</taxon>
        <taxon>Stachybotryaceae</taxon>
        <taxon>Stachybotrys</taxon>
    </lineage>
</organism>
<keyword evidence="3" id="KW-1185">Reference proteome</keyword>
<gene>
    <name evidence="2" type="ORF">S40285_02209</name>
</gene>
<dbReference type="Proteomes" id="UP000028524">
    <property type="component" value="Unassembled WGS sequence"/>
</dbReference>
<dbReference type="OrthoDB" id="3540486at2759"/>
<dbReference type="AlphaFoldDB" id="A0A084QB19"/>
<dbReference type="Pfam" id="PF20150">
    <property type="entry name" value="2EXR"/>
    <property type="match status" value="1"/>
</dbReference>
<dbReference type="EMBL" id="KL660868">
    <property type="protein sequence ID" value="KFA61154.1"/>
    <property type="molecule type" value="Genomic_DNA"/>
</dbReference>
<dbReference type="InterPro" id="IPR045518">
    <property type="entry name" value="2EXR"/>
</dbReference>
<evidence type="ECO:0000313" key="3">
    <source>
        <dbReference type="Proteomes" id="UP000028524"/>
    </source>
</evidence>
<dbReference type="PANTHER" id="PTHR35910:SF6">
    <property type="entry name" value="2EXR DOMAIN-CONTAINING PROTEIN"/>
    <property type="match status" value="1"/>
</dbReference>
<dbReference type="InParanoid" id="A0A084QB19"/>
<evidence type="ECO:0000259" key="1">
    <source>
        <dbReference type="Pfam" id="PF20150"/>
    </source>
</evidence>
<evidence type="ECO:0000313" key="2">
    <source>
        <dbReference type="EMBL" id="KFA61154.1"/>
    </source>
</evidence>
<proteinExistence type="predicted"/>